<comment type="cofactor">
    <cofactor evidence="1">
        <name>heme b</name>
        <dbReference type="ChEBI" id="CHEBI:60344"/>
    </cofactor>
</comment>
<evidence type="ECO:0000256" key="3">
    <source>
        <dbReference type="ARBA" id="ARBA00022617"/>
    </source>
</evidence>
<feature type="domain" description="Heme haloperoxidase family profile" evidence="9">
    <location>
        <begin position="15"/>
        <end position="216"/>
    </location>
</feature>
<evidence type="ECO:0000256" key="2">
    <source>
        <dbReference type="ARBA" id="ARBA00022559"/>
    </source>
</evidence>
<feature type="region of interest" description="Disordered" evidence="8">
    <location>
        <begin position="1"/>
        <end position="23"/>
    </location>
</feature>
<reference evidence="10" key="1">
    <citation type="submission" date="2021-03" db="EMBL/GenBank/DDBJ databases">
        <title>Draft genome sequence of rust myrtle Austropuccinia psidii MF-1, a brazilian biotype.</title>
        <authorList>
            <person name="Quecine M.C."/>
            <person name="Pachon D.M.R."/>
            <person name="Bonatelli M.L."/>
            <person name="Correr F.H."/>
            <person name="Franceschini L.M."/>
            <person name="Leite T.F."/>
            <person name="Margarido G.R.A."/>
            <person name="Almeida C.A."/>
            <person name="Ferrarezi J.A."/>
            <person name="Labate C.A."/>
        </authorList>
    </citation>
    <scope>NUCLEOTIDE SEQUENCE</scope>
    <source>
        <strain evidence="10">MF-1</strain>
    </source>
</reference>
<dbReference type="SUPFAM" id="SSF47571">
    <property type="entry name" value="Cloroperoxidase"/>
    <property type="match status" value="1"/>
</dbReference>
<dbReference type="AlphaFoldDB" id="A0A9Q3BZT9"/>
<evidence type="ECO:0000313" key="10">
    <source>
        <dbReference type="EMBL" id="MBW0474110.1"/>
    </source>
</evidence>
<accession>A0A9Q3BZT9</accession>
<evidence type="ECO:0000256" key="4">
    <source>
        <dbReference type="ARBA" id="ARBA00022723"/>
    </source>
</evidence>
<keyword evidence="11" id="KW-1185">Reference proteome</keyword>
<dbReference type="GO" id="GO:0004601">
    <property type="term" value="F:peroxidase activity"/>
    <property type="evidence" value="ECO:0007669"/>
    <property type="project" value="UniProtKB-KW"/>
</dbReference>
<dbReference type="EMBL" id="AVOT02003635">
    <property type="protein sequence ID" value="MBW0474110.1"/>
    <property type="molecule type" value="Genomic_DNA"/>
</dbReference>
<comment type="similarity">
    <text evidence="7">Belongs to the chloroperoxidase family.</text>
</comment>
<evidence type="ECO:0000256" key="6">
    <source>
        <dbReference type="ARBA" id="ARBA00023004"/>
    </source>
</evidence>
<protein>
    <recommendedName>
        <fullName evidence="9">Heme haloperoxidase family profile domain-containing protein</fullName>
    </recommendedName>
</protein>
<evidence type="ECO:0000313" key="11">
    <source>
        <dbReference type="Proteomes" id="UP000765509"/>
    </source>
</evidence>
<feature type="compositionally biased region" description="Polar residues" evidence="8">
    <location>
        <begin position="1"/>
        <end position="20"/>
    </location>
</feature>
<sequence length="253" mass="28252">MTNSLAFESGETNQSNSSTHPYHRRKLGCPCPALSILINHNYLTPKDEYTQIKLTELINALLECFNLGRAHAFILSITACLICGNGLSVSIFQLGAHGRLEHDASITRLDKAEGDYLNPNKCLIERFLGASADPARITLDDYALRRAELEAQTPCGLSWIVKFIAYGEVGLTIGVFGHRGPRWIESKKLRTVFLEERLPDGWIRPENPLGMFEVLKIAYNLNKNMKIYASNNLNQEIPDGFEEKPDGDGISTE</sequence>
<evidence type="ECO:0000256" key="1">
    <source>
        <dbReference type="ARBA" id="ARBA00001970"/>
    </source>
</evidence>
<dbReference type="GO" id="GO:0046872">
    <property type="term" value="F:metal ion binding"/>
    <property type="evidence" value="ECO:0007669"/>
    <property type="project" value="UniProtKB-KW"/>
</dbReference>
<gene>
    <name evidence="10" type="ORF">O181_013825</name>
</gene>
<evidence type="ECO:0000256" key="5">
    <source>
        <dbReference type="ARBA" id="ARBA00023002"/>
    </source>
</evidence>
<proteinExistence type="inferred from homology"/>
<dbReference type="Gene3D" id="1.10.489.10">
    <property type="entry name" value="Chloroperoxidase-like"/>
    <property type="match status" value="1"/>
</dbReference>
<keyword evidence="5" id="KW-0560">Oxidoreductase</keyword>
<keyword evidence="2" id="KW-0575">Peroxidase</keyword>
<comment type="caution">
    <text evidence="10">The sequence shown here is derived from an EMBL/GenBank/DDBJ whole genome shotgun (WGS) entry which is preliminary data.</text>
</comment>
<dbReference type="PANTHER" id="PTHR33577:SF9">
    <property type="entry name" value="PEROXIDASE STCC"/>
    <property type="match status" value="1"/>
</dbReference>
<dbReference type="PROSITE" id="PS51405">
    <property type="entry name" value="HEME_HALOPEROXIDASE"/>
    <property type="match status" value="1"/>
</dbReference>
<dbReference type="Pfam" id="PF01328">
    <property type="entry name" value="Peroxidase_2"/>
    <property type="match status" value="1"/>
</dbReference>
<dbReference type="InterPro" id="IPR000028">
    <property type="entry name" value="Chloroperoxidase"/>
</dbReference>
<organism evidence="10 11">
    <name type="scientific">Austropuccinia psidii MF-1</name>
    <dbReference type="NCBI Taxonomy" id="1389203"/>
    <lineage>
        <taxon>Eukaryota</taxon>
        <taxon>Fungi</taxon>
        <taxon>Dikarya</taxon>
        <taxon>Basidiomycota</taxon>
        <taxon>Pucciniomycotina</taxon>
        <taxon>Pucciniomycetes</taxon>
        <taxon>Pucciniales</taxon>
        <taxon>Sphaerophragmiaceae</taxon>
        <taxon>Austropuccinia</taxon>
    </lineage>
</organism>
<keyword evidence="3" id="KW-0349">Heme</keyword>
<dbReference type="OrthoDB" id="407298at2759"/>
<dbReference type="InterPro" id="IPR036851">
    <property type="entry name" value="Chloroperoxidase-like_sf"/>
</dbReference>
<keyword evidence="6" id="KW-0408">Iron</keyword>
<name>A0A9Q3BZT9_9BASI</name>
<evidence type="ECO:0000259" key="9">
    <source>
        <dbReference type="PROSITE" id="PS51405"/>
    </source>
</evidence>
<evidence type="ECO:0000256" key="7">
    <source>
        <dbReference type="ARBA" id="ARBA00025795"/>
    </source>
</evidence>
<dbReference type="PANTHER" id="PTHR33577">
    <property type="entry name" value="STERIGMATOCYSTIN BIOSYNTHESIS PEROXIDASE STCC-RELATED"/>
    <property type="match status" value="1"/>
</dbReference>
<dbReference type="Proteomes" id="UP000765509">
    <property type="component" value="Unassembled WGS sequence"/>
</dbReference>
<evidence type="ECO:0000256" key="8">
    <source>
        <dbReference type="SAM" id="MobiDB-lite"/>
    </source>
</evidence>
<keyword evidence="4" id="KW-0479">Metal-binding</keyword>